<feature type="transmembrane region" description="Helical" evidence="8">
    <location>
        <begin position="576"/>
        <end position="602"/>
    </location>
</feature>
<accession>A0A1E7FGT9</accession>
<evidence type="ECO:0000256" key="7">
    <source>
        <dbReference type="ARBA" id="ARBA00023136"/>
    </source>
</evidence>
<evidence type="ECO:0000313" key="11">
    <source>
        <dbReference type="Proteomes" id="UP000095751"/>
    </source>
</evidence>
<dbReference type="InterPro" id="IPR027417">
    <property type="entry name" value="P-loop_NTPase"/>
</dbReference>
<protein>
    <submittedName>
        <fullName evidence="10">p-loop containing nucleoside triphosphate hydrolase protein</fullName>
    </submittedName>
</protein>
<dbReference type="Gene3D" id="3.40.50.300">
    <property type="entry name" value="P-loop containing nucleotide triphosphate hydrolases"/>
    <property type="match status" value="1"/>
</dbReference>
<keyword evidence="5" id="KW-0067">ATP-binding</keyword>
<evidence type="ECO:0000256" key="1">
    <source>
        <dbReference type="ARBA" id="ARBA00004141"/>
    </source>
</evidence>
<dbReference type="InterPro" id="IPR003593">
    <property type="entry name" value="AAA+_ATPase"/>
</dbReference>
<dbReference type="GO" id="GO:0005524">
    <property type="term" value="F:ATP binding"/>
    <property type="evidence" value="ECO:0007669"/>
    <property type="project" value="UniProtKB-KW"/>
</dbReference>
<dbReference type="Pfam" id="PF01061">
    <property type="entry name" value="ABC2_membrane"/>
    <property type="match status" value="1"/>
</dbReference>
<evidence type="ECO:0000256" key="3">
    <source>
        <dbReference type="ARBA" id="ARBA00022692"/>
    </source>
</evidence>
<dbReference type="EMBL" id="KV784357">
    <property type="protein sequence ID" value="OEU17389.1"/>
    <property type="molecule type" value="Genomic_DNA"/>
</dbReference>
<organism evidence="10 11">
    <name type="scientific">Fragilariopsis cylindrus CCMP1102</name>
    <dbReference type="NCBI Taxonomy" id="635003"/>
    <lineage>
        <taxon>Eukaryota</taxon>
        <taxon>Sar</taxon>
        <taxon>Stramenopiles</taxon>
        <taxon>Ochrophyta</taxon>
        <taxon>Bacillariophyta</taxon>
        <taxon>Bacillariophyceae</taxon>
        <taxon>Bacillariophycidae</taxon>
        <taxon>Bacillariales</taxon>
        <taxon>Bacillariaceae</taxon>
        <taxon>Fragilariopsis</taxon>
    </lineage>
</organism>
<reference evidence="10 11" key="1">
    <citation type="submission" date="2016-09" db="EMBL/GenBank/DDBJ databases">
        <title>Extensive genetic diversity and differential bi-allelic expression allows diatom success in the polar Southern Ocean.</title>
        <authorList>
            <consortium name="DOE Joint Genome Institute"/>
            <person name="Mock T."/>
            <person name="Otillar R.P."/>
            <person name="Strauss J."/>
            <person name="Dupont C."/>
            <person name="Frickenhaus S."/>
            <person name="Maumus F."/>
            <person name="Mcmullan M."/>
            <person name="Sanges R."/>
            <person name="Schmutz J."/>
            <person name="Toseland A."/>
            <person name="Valas R."/>
            <person name="Veluchamy A."/>
            <person name="Ward B.J."/>
            <person name="Allen A."/>
            <person name="Barry K."/>
            <person name="Falciatore A."/>
            <person name="Ferrante M."/>
            <person name="Fortunato A.E."/>
            <person name="Gloeckner G."/>
            <person name="Gruber A."/>
            <person name="Hipkin R."/>
            <person name="Janech M."/>
            <person name="Kroth P."/>
            <person name="Leese F."/>
            <person name="Lindquist E."/>
            <person name="Lyon B.R."/>
            <person name="Martin J."/>
            <person name="Mayer C."/>
            <person name="Parker M."/>
            <person name="Quesneville H."/>
            <person name="Raymond J."/>
            <person name="Uhlig C."/>
            <person name="Valentin K.U."/>
            <person name="Worden A.Z."/>
            <person name="Armbrust E.V."/>
            <person name="Bowler C."/>
            <person name="Green B."/>
            <person name="Moulton V."/>
            <person name="Van Oosterhout C."/>
            <person name="Grigoriev I."/>
        </authorList>
    </citation>
    <scope>NUCLEOTIDE SEQUENCE [LARGE SCALE GENOMIC DNA]</scope>
    <source>
        <strain evidence="10 11">CCMP1102</strain>
    </source>
</reference>
<evidence type="ECO:0000256" key="8">
    <source>
        <dbReference type="SAM" id="Phobius"/>
    </source>
</evidence>
<dbReference type="GO" id="GO:0140359">
    <property type="term" value="F:ABC-type transporter activity"/>
    <property type="evidence" value="ECO:0007669"/>
    <property type="project" value="InterPro"/>
</dbReference>
<keyword evidence="10" id="KW-0378">Hydrolase</keyword>
<dbReference type="CDD" id="cd03213">
    <property type="entry name" value="ABCG_EPDR"/>
    <property type="match status" value="1"/>
</dbReference>
<dbReference type="SUPFAM" id="SSF52540">
    <property type="entry name" value="P-loop containing nucleoside triphosphate hydrolases"/>
    <property type="match status" value="1"/>
</dbReference>
<dbReference type="PANTHER" id="PTHR48041:SF91">
    <property type="entry name" value="ABC TRANSPORTER G FAMILY MEMBER 28"/>
    <property type="match status" value="1"/>
</dbReference>
<keyword evidence="6 8" id="KW-1133">Transmembrane helix</keyword>
<dbReference type="Pfam" id="PF00005">
    <property type="entry name" value="ABC_tran"/>
    <property type="match status" value="1"/>
</dbReference>
<evidence type="ECO:0000256" key="2">
    <source>
        <dbReference type="ARBA" id="ARBA00022448"/>
    </source>
</evidence>
<dbReference type="OrthoDB" id="185936at2759"/>
<keyword evidence="4" id="KW-0547">Nucleotide-binding</keyword>
<keyword evidence="2" id="KW-0813">Transport</keyword>
<dbReference type="KEGG" id="fcy:FRACYDRAFT_184279"/>
<dbReference type="PROSITE" id="PS00211">
    <property type="entry name" value="ABC_TRANSPORTER_1"/>
    <property type="match status" value="1"/>
</dbReference>
<feature type="transmembrane region" description="Helical" evidence="8">
    <location>
        <begin position="355"/>
        <end position="372"/>
    </location>
</feature>
<keyword evidence="11" id="KW-1185">Reference proteome</keyword>
<dbReference type="InterPro" id="IPR003439">
    <property type="entry name" value="ABC_transporter-like_ATP-bd"/>
</dbReference>
<feature type="transmembrane region" description="Helical" evidence="8">
    <location>
        <begin position="436"/>
        <end position="454"/>
    </location>
</feature>
<name>A0A1E7FGT9_9STRA</name>
<feature type="domain" description="ABC transporter" evidence="9">
    <location>
        <begin position="33"/>
        <end position="280"/>
    </location>
</feature>
<evidence type="ECO:0000259" key="9">
    <source>
        <dbReference type="PROSITE" id="PS50893"/>
    </source>
</evidence>
<dbReference type="InterPro" id="IPR050352">
    <property type="entry name" value="ABCG_transporters"/>
</dbReference>
<dbReference type="GO" id="GO:0016020">
    <property type="term" value="C:membrane"/>
    <property type="evidence" value="ECO:0007669"/>
    <property type="project" value="UniProtKB-SubCell"/>
</dbReference>
<evidence type="ECO:0000313" key="10">
    <source>
        <dbReference type="EMBL" id="OEU17389.1"/>
    </source>
</evidence>
<feature type="transmembrane region" description="Helical" evidence="8">
    <location>
        <begin position="384"/>
        <end position="406"/>
    </location>
</feature>
<evidence type="ECO:0000256" key="5">
    <source>
        <dbReference type="ARBA" id="ARBA00022840"/>
    </source>
</evidence>
<proteinExistence type="predicted"/>
<comment type="subcellular location">
    <subcellularLocation>
        <location evidence="1">Membrane</location>
        <topology evidence="1">Multi-pass membrane protein</topology>
    </subcellularLocation>
</comment>
<dbReference type="PANTHER" id="PTHR48041">
    <property type="entry name" value="ABC TRANSPORTER G FAMILY MEMBER 28"/>
    <property type="match status" value="1"/>
</dbReference>
<keyword evidence="7 8" id="KW-0472">Membrane</keyword>
<evidence type="ECO:0000256" key="6">
    <source>
        <dbReference type="ARBA" id="ARBA00022989"/>
    </source>
</evidence>
<dbReference type="InterPro" id="IPR013525">
    <property type="entry name" value="ABC2_TM"/>
</dbReference>
<dbReference type="GO" id="GO:0016887">
    <property type="term" value="F:ATP hydrolysis activity"/>
    <property type="evidence" value="ECO:0007669"/>
    <property type="project" value="InterPro"/>
</dbReference>
<dbReference type="SMART" id="SM00382">
    <property type="entry name" value="AAA"/>
    <property type="match status" value="1"/>
</dbReference>
<dbReference type="PROSITE" id="PS50893">
    <property type="entry name" value="ABC_TRANSPORTER_2"/>
    <property type="match status" value="1"/>
</dbReference>
<gene>
    <name evidence="10" type="ORF">FRACYDRAFT_184279</name>
</gene>
<dbReference type="InParanoid" id="A0A1E7FGT9"/>
<keyword evidence="3 8" id="KW-0812">Transmembrane</keyword>
<dbReference type="Proteomes" id="UP000095751">
    <property type="component" value="Unassembled WGS sequence"/>
</dbReference>
<evidence type="ECO:0000256" key="4">
    <source>
        <dbReference type="ARBA" id="ARBA00022741"/>
    </source>
</evidence>
<sequence length="607" mass="67487">MCTSTAETLKGRNKVNKVENKVGVSFEGLTYSVKVKNTGKKNVDDEKSPSTLTILNDLNGSFEPEKLTMIMGPSGSGKSTLLDTLAGRKNSGILEGKIFFNGNPPTQDDYRFTVGYVEQFDTLVGELTVEQMLLYTAELKLSVKTTSEERVARVAEMIKMLNLESCRNTVIGSPLSRGISGGQAKRVNIGLALITRPPVLFLDEPTSGLDSRTANEVIELLHRLAKNQGTTIVATIHSPTGYAFSQFDGLYMIHSGETIYEGPVDKAQTYFEHHGFARDPDASLPEWFSDLYKSSEMSQLAAQSRKSITEILKEGPIVNQKKLRQPPSEFRKLFTLLKFRMVAHYKDVEFVATRFAEKFLYAVVLLTLYFGLGEKTDTESIAAVTSLLFLNVALAGFGASAFVPALNIERKLFYRELDDGCYKPITYYCSKFIEEAFIAIFSSLLFSLLVFYGVKLTGHFGIFFLIQYLTTLIGVILAYAVSAAVPSIDVACSILPLYVTICLFFGGYFIPFSKIPVGWVWYSWTSFMRYAFGAFMIDNYRDTTVGEMPIFVDAIDGTPKTVLEFYGLENGPIMNSLGACIAFLTGLLIFFATMGILALVYIRHEKR</sequence>
<feature type="transmembrane region" description="Helical" evidence="8">
    <location>
        <begin position="460"/>
        <end position="481"/>
    </location>
</feature>
<dbReference type="AlphaFoldDB" id="A0A1E7FGT9"/>
<dbReference type="InterPro" id="IPR017871">
    <property type="entry name" value="ABC_transporter-like_CS"/>
</dbReference>
<feature type="transmembrane region" description="Helical" evidence="8">
    <location>
        <begin position="488"/>
        <end position="510"/>
    </location>
</feature>